<dbReference type="InterPro" id="IPR027031">
    <property type="entry name" value="Gly-tRNA_synthase/POLG2"/>
</dbReference>
<keyword evidence="7 8" id="KW-0030">Aminoacyl-tRNA synthetase</keyword>
<dbReference type="GO" id="GO:0004820">
    <property type="term" value="F:glycine-tRNA ligase activity"/>
    <property type="evidence" value="ECO:0007669"/>
    <property type="project" value="UniProtKB-UniRule"/>
</dbReference>
<dbReference type="CDD" id="cd00774">
    <property type="entry name" value="GlyRS-like_core"/>
    <property type="match status" value="1"/>
</dbReference>
<gene>
    <name evidence="8" type="primary">glyQS</name>
    <name evidence="10" type="ORF">SAMN04487819_10219</name>
</gene>
<comment type="subcellular location">
    <subcellularLocation>
        <location evidence="8">Cytoplasm</location>
    </subcellularLocation>
</comment>
<name>A0A1I1UA27_9ACTN</name>
<keyword evidence="11" id="KW-1185">Reference proteome</keyword>
<dbReference type="GO" id="GO:0015966">
    <property type="term" value="P:diadenosine tetraphosphate biosynthetic process"/>
    <property type="evidence" value="ECO:0007669"/>
    <property type="project" value="UniProtKB-ARBA"/>
</dbReference>
<evidence type="ECO:0000256" key="1">
    <source>
        <dbReference type="ARBA" id="ARBA00008226"/>
    </source>
</evidence>
<dbReference type="InterPro" id="IPR002314">
    <property type="entry name" value="aa-tRNA-synt_IIb"/>
</dbReference>
<dbReference type="InterPro" id="IPR045864">
    <property type="entry name" value="aa-tRNA-synth_II/BPL/LPL"/>
</dbReference>
<dbReference type="GO" id="GO:0005829">
    <property type="term" value="C:cytosol"/>
    <property type="evidence" value="ECO:0007669"/>
    <property type="project" value="UniProtKB-ARBA"/>
</dbReference>
<evidence type="ECO:0000256" key="6">
    <source>
        <dbReference type="ARBA" id="ARBA00022917"/>
    </source>
</evidence>
<sequence>MPTDQIETIVNLCKRRGFVYPSGEIYGGTRSAWDYGPLGVELKDNIKRQWWRSMVQGRDDVVGLDSSVILPREVWEASGHVQEFVDPLVECTACHHRHRSDQLAEEYAERTGKDVDDSDLSEVPCPNCGNRGQFTEPKMFNGLLKTFLGPVDSEEGLHYLRPETAQGIFVNFLNVMTTARKKPPFGIGQVGKSFRNEVTPGNFIFRTREFEQMEMEFFVEPGEDESWHEYWISNRTEWYTGLGIDPNNIRHYEHPKEKLSHYSKRTVDIEYRFGFSGSEWGELEGIANRTDFDLTTHSNHSGVDLSYFDQTSNSRYRPYVIEPAAGLGRPMMAFLVDAYREDEAPNAKGGVDKRVVLKLDRRLAPIKVAVLPLSRNADLSPKARDVAATLRRNWNIDFDDAGAIGRRYRRHDEIGTPFCVTVDFDSLSDHAVTVRERDTMEQERVAIDKLEAYLAARLVGC</sequence>
<dbReference type="GO" id="GO:1990742">
    <property type="term" value="C:microvesicle"/>
    <property type="evidence" value="ECO:0007669"/>
    <property type="project" value="UniProtKB-ARBA"/>
</dbReference>
<feature type="binding site" evidence="8">
    <location>
        <begin position="195"/>
        <end position="197"/>
    </location>
    <ligand>
        <name>ATP</name>
        <dbReference type="ChEBI" id="CHEBI:30616"/>
    </ligand>
</feature>
<feature type="domain" description="Aminoacyl-transfer RNA synthetases class-II family profile" evidence="9">
    <location>
        <begin position="4"/>
        <end position="365"/>
    </location>
</feature>
<dbReference type="NCBIfam" id="TIGR00389">
    <property type="entry name" value="glyS_dimeric"/>
    <property type="match status" value="1"/>
</dbReference>
<keyword evidence="2 8" id="KW-0963">Cytoplasm</keyword>
<proteinExistence type="inferred from homology"/>
<dbReference type="GO" id="GO:0006426">
    <property type="term" value="P:glycyl-tRNA aminoacylation"/>
    <property type="evidence" value="ECO:0007669"/>
    <property type="project" value="UniProtKB-UniRule"/>
</dbReference>
<keyword evidence="6 8" id="KW-0648">Protein biosynthesis</keyword>
<dbReference type="Proteomes" id="UP000198716">
    <property type="component" value="Unassembled WGS sequence"/>
</dbReference>
<dbReference type="FunFam" id="3.40.50.800:FF:000002">
    <property type="entry name" value="Glycine--tRNA ligase"/>
    <property type="match status" value="1"/>
</dbReference>
<accession>A0A1I1UA27</accession>
<comment type="similarity">
    <text evidence="1 8">Belongs to the class-II aminoacyl-tRNA synthetase family.</text>
</comment>
<dbReference type="NCBIfam" id="NF003211">
    <property type="entry name" value="PRK04173.1"/>
    <property type="match status" value="1"/>
</dbReference>
<dbReference type="CDD" id="cd00858">
    <property type="entry name" value="GlyRS_anticodon"/>
    <property type="match status" value="1"/>
</dbReference>
<dbReference type="InterPro" id="IPR006195">
    <property type="entry name" value="aa-tRNA-synth_II"/>
</dbReference>
<evidence type="ECO:0000313" key="11">
    <source>
        <dbReference type="Proteomes" id="UP000198716"/>
    </source>
</evidence>
<dbReference type="AlphaFoldDB" id="A0A1I1UA27"/>
<dbReference type="PANTHER" id="PTHR10745:SF8">
    <property type="entry name" value="DNA POLYMERASE SUBUNIT GAMMA-2, MITOCHONDRIAL"/>
    <property type="match status" value="1"/>
</dbReference>
<evidence type="ECO:0000259" key="9">
    <source>
        <dbReference type="PROSITE" id="PS50862"/>
    </source>
</evidence>
<dbReference type="GO" id="GO:0005524">
    <property type="term" value="F:ATP binding"/>
    <property type="evidence" value="ECO:0007669"/>
    <property type="project" value="UniProtKB-UniRule"/>
</dbReference>
<reference evidence="11" key="1">
    <citation type="submission" date="2016-10" db="EMBL/GenBank/DDBJ databases">
        <authorList>
            <person name="Varghese N."/>
            <person name="Submissions S."/>
        </authorList>
    </citation>
    <scope>NUCLEOTIDE SEQUENCE [LARGE SCALE GENOMIC DNA]</scope>
    <source>
        <strain evidence="11">DSM 45004</strain>
    </source>
</reference>
<dbReference type="InterPro" id="IPR036621">
    <property type="entry name" value="Anticodon-bd_dom_sf"/>
</dbReference>
<dbReference type="InterPro" id="IPR022961">
    <property type="entry name" value="Gly_tRNA_ligase_bac"/>
</dbReference>
<dbReference type="GO" id="GO:0046983">
    <property type="term" value="F:protein dimerization activity"/>
    <property type="evidence" value="ECO:0007669"/>
    <property type="project" value="UniProtKB-ARBA"/>
</dbReference>
<dbReference type="PROSITE" id="PS50862">
    <property type="entry name" value="AA_TRNA_LIGASE_II"/>
    <property type="match status" value="1"/>
</dbReference>
<organism evidence="10 11">
    <name type="scientific">Actinopolyspora alba</name>
    <dbReference type="NCBI Taxonomy" id="673379"/>
    <lineage>
        <taxon>Bacteria</taxon>
        <taxon>Bacillati</taxon>
        <taxon>Actinomycetota</taxon>
        <taxon>Actinomycetes</taxon>
        <taxon>Actinopolysporales</taxon>
        <taxon>Actinopolysporaceae</taxon>
        <taxon>Actinopolyspora</taxon>
        <taxon>Actinopolyspora alba group</taxon>
    </lineage>
</organism>
<evidence type="ECO:0000256" key="5">
    <source>
        <dbReference type="ARBA" id="ARBA00022840"/>
    </source>
</evidence>
<evidence type="ECO:0000256" key="3">
    <source>
        <dbReference type="ARBA" id="ARBA00022598"/>
    </source>
</evidence>
<dbReference type="Pfam" id="PF03129">
    <property type="entry name" value="HGTP_anticodon"/>
    <property type="match status" value="1"/>
</dbReference>
<dbReference type="HAMAP" id="MF_00253_B">
    <property type="entry name" value="Gly_tRNA_synth_B"/>
    <property type="match status" value="1"/>
</dbReference>
<dbReference type="PANTHER" id="PTHR10745">
    <property type="entry name" value="GLYCYL-TRNA SYNTHETASE/DNA POLYMERASE SUBUNIT GAMMA-2"/>
    <property type="match status" value="1"/>
</dbReference>
<feature type="binding site" evidence="8">
    <location>
        <begin position="282"/>
        <end position="283"/>
    </location>
    <ligand>
        <name>ATP</name>
        <dbReference type="ChEBI" id="CHEBI:30616"/>
    </ligand>
</feature>
<dbReference type="InterPro" id="IPR004154">
    <property type="entry name" value="Anticodon-bd"/>
</dbReference>
<dbReference type="Gene3D" id="3.40.50.800">
    <property type="entry name" value="Anticodon-binding domain"/>
    <property type="match status" value="1"/>
</dbReference>
<dbReference type="Pfam" id="PF00587">
    <property type="entry name" value="tRNA-synt_2b"/>
    <property type="match status" value="1"/>
</dbReference>
<feature type="binding site" evidence="8">
    <location>
        <begin position="326"/>
        <end position="329"/>
    </location>
    <ligand>
        <name>ATP</name>
        <dbReference type="ChEBI" id="CHEBI:30616"/>
    </ligand>
</feature>
<evidence type="ECO:0000256" key="4">
    <source>
        <dbReference type="ARBA" id="ARBA00022741"/>
    </source>
</evidence>
<feature type="binding site" evidence="8">
    <location>
        <position position="99"/>
    </location>
    <ligand>
        <name>substrate</name>
    </ligand>
</feature>
<comment type="subunit">
    <text evidence="8">Homodimer.</text>
</comment>
<feature type="binding site" evidence="8">
    <location>
        <begin position="205"/>
        <end position="210"/>
    </location>
    <ligand>
        <name>ATP</name>
        <dbReference type="ChEBI" id="CHEBI:30616"/>
    </ligand>
</feature>
<comment type="function">
    <text evidence="8">Catalyzes the attachment of glycine to tRNA(Gly).</text>
</comment>
<dbReference type="EMBL" id="FOMZ01000002">
    <property type="protein sequence ID" value="SFD67544.1"/>
    <property type="molecule type" value="Genomic_DNA"/>
</dbReference>
<keyword evidence="4 8" id="KW-0547">Nucleotide-binding</keyword>
<keyword evidence="3 8" id="KW-0436">Ligase</keyword>
<dbReference type="GO" id="GO:0004081">
    <property type="term" value="F:bis(5'-nucleosyl)-tetraphosphatase (asymmetrical) activity"/>
    <property type="evidence" value="ECO:0007669"/>
    <property type="project" value="UniProtKB-ARBA"/>
</dbReference>
<dbReference type="InterPro" id="IPR002315">
    <property type="entry name" value="tRNA-synt_gly"/>
</dbReference>
<dbReference type="SUPFAM" id="SSF55681">
    <property type="entry name" value="Class II aaRS and biotin synthetases"/>
    <property type="match status" value="1"/>
</dbReference>
<keyword evidence="5 8" id="KW-0067">ATP-binding</keyword>
<dbReference type="RefSeq" id="WP_092924324.1">
    <property type="nucleotide sequence ID" value="NZ_FOMZ01000002.1"/>
</dbReference>
<evidence type="ECO:0000256" key="7">
    <source>
        <dbReference type="ARBA" id="ARBA00023146"/>
    </source>
</evidence>
<evidence type="ECO:0000256" key="8">
    <source>
        <dbReference type="HAMAP-Rule" id="MF_00253"/>
    </source>
</evidence>
<feature type="binding site" evidence="8">
    <location>
        <begin position="322"/>
        <end position="326"/>
    </location>
    <ligand>
        <name>substrate</name>
    </ligand>
</feature>
<evidence type="ECO:0000313" key="10">
    <source>
        <dbReference type="EMBL" id="SFD67544.1"/>
    </source>
</evidence>
<dbReference type="InterPro" id="IPR033731">
    <property type="entry name" value="GlyRS-like_core"/>
</dbReference>
<dbReference type="EC" id="6.1.1.14" evidence="8"/>
<evidence type="ECO:0000256" key="2">
    <source>
        <dbReference type="ARBA" id="ARBA00022490"/>
    </source>
</evidence>
<dbReference type="GO" id="GO:0070062">
    <property type="term" value="C:extracellular exosome"/>
    <property type="evidence" value="ECO:0007669"/>
    <property type="project" value="UniProtKB-ARBA"/>
</dbReference>
<dbReference type="SUPFAM" id="SSF52954">
    <property type="entry name" value="Class II aaRS ABD-related"/>
    <property type="match status" value="1"/>
</dbReference>
<dbReference type="PRINTS" id="PR01043">
    <property type="entry name" value="TRNASYNTHGLY"/>
</dbReference>
<feature type="binding site" evidence="8">
    <location>
        <begin position="210"/>
        <end position="214"/>
    </location>
    <ligand>
        <name>substrate</name>
    </ligand>
</feature>
<protein>
    <recommendedName>
        <fullName evidence="8">Glycine--tRNA ligase</fullName>
        <ecNumber evidence="8">6.1.1.14</ecNumber>
    </recommendedName>
    <alternativeName>
        <fullName evidence="8">Glycyl-tRNA synthetase</fullName>
        <shortName evidence="8">GlyRS</shortName>
    </alternativeName>
</protein>
<dbReference type="Gene3D" id="3.30.930.10">
    <property type="entry name" value="Bira Bifunctional Protein, Domain 2"/>
    <property type="match status" value="1"/>
</dbReference>
<comment type="catalytic activity">
    <reaction evidence="8">
        <text>tRNA(Gly) + glycine + ATP = glycyl-tRNA(Gly) + AMP + diphosphate</text>
        <dbReference type="Rhea" id="RHEA:16013"/>
        <dbReference type="Rhea" id="RHEA-COMP:9664"/>
        <dbReference type="Rhea" id="RHEA-COMP:9683"/>
        <dbReference type="ChEBI" id="CHEBI:30616"/>
        <dbReference type="ChEBI" id="CHEBI:33019"/>
        <dbReference type="ChEBI" id="CHEBI:57305"/>
        <dbReference type="ChEBI" id="CHEBI:78442"/>
        <dbReference type="ChEBI" id="CHEBI:78522"/>
        <dbReference type="ChEBI" id="CHEBI:456215"/>
        <dbReference type="EC" id="6.1.1.14"/>
    </reaction>
</comment>
<feature type="binding site" evidence="8">
    <location>
        <position position="163"/>
    </location>
    <ligand>
        <name>substrate</name>
    </ligand>
</feature>